<keyword evidence="3" id="KW-1185">Reference proteome</keyword>
<feature type="transmembrane region" description="Helical" evidence="1">
    <location>
        <begin position="6"/>
        <end position="29"/>
    </location>
</feature>
<dbReference type="AlphaFoldDB" id="A0A7Z0QVS2"/>
<dbReference type="Proteomes" id="UP000589896">
    <property type="component" value="Unassembled WGS sequence"/>
</dbReference>
<reference evidence="2 3" key="1">
    <citation type="submission" date="2020-07" db="EMBL/GenBank/DDBJ databases">
        <title>isolation of Luteimonas sp. SJ-16.</title>
        <authorList>
            <person name="Huang X.-X."/>
            <person name="Xu L."/>
            <person name="Sun J.-Q."/>
        </authorList>
    </citation>
    <scope>NUCLEOTIDE SEQUENCE [LARGE SCALE GENOMIC DNA]</scope>
    <source>
        <strain evidence="2 3">SJ-16</strain>
    </source>
</reference>
<evidence type="ECO:0000256" key="1">
    <source>
        <dbReference type="SAM" id="Phobius"/>
    </source>
</evidence>
<sequence length="125" mass="14275">MTPFAAGVIASLVGAIVGALVGGAVSWLLNRQLHVQQLERLRTQYKTEFAAEDTARHFLGHKGYTDRSFDLLRKHLGGFEDDELRRILVRAGAVRTYRDDGSEWWRLLSRMDEYIDLKSGRRRDG</sequence>
<keyword evidence="1" id="KW-0812">Transmembrane</keyword>
<organism evidence="2 3">
    <name type="scientific">Luteimonas deserti</name>
    <dbReference type="NCBI Taxonomy" id="2752306"/>
    <lineage>
        <taxon>Bacteria</taxon>
        <taxon>Pseudomonadati</taxon>
        <taxon>Pseudomonadota</taxon>
        <taxon>Gammaproteobacteria</taxon>
        <taxon>Lysobacterales</taxon>
        <taxon>Lysobacteraceae</taxon>
        <taxon>Luteimonas</taxon>
    </lineage>
</organism>
<keyword evidence="1" id="KW-1133">Transmembrane helix</keyword>
<keyword evidence="1" id="KW-0472">Membrane</keyword>
<evidence type="ECO:0000313" key="3">
    <source>
        <dbReference type="Proteomes" id="UP000589896"/>
    </source>
</evidence>
<proteinExistence type="predicted"/>
<gene>
    <name evidence="2" type="ORF">H0E82_14765</name>
</gene>
<comment type="caution">
    <text evidence="2">The sequence shown here is derived from an EMBL/GenBank/DDBJ whole genome shotgun (WGS) entry which is preliminary data.</text>
</comment>
<accession>A0A7Z0QVS2</accession>
<protein>
    <submittedName>
        <fullName evidence="2">Uncharacterized protein</fullName>
    </submittedName>
</protein>
<name>A0A7Z0QVS2_9GAMM</name>
<evidence type="ECO:0000313" key="2">
    <source>
        <dbReference type="EMBL" id="NYZ64000.1"/>
    </source>
</evidence>
<dbReference type="EMBL" id="JACCJZ010000020">
    <property type="protein sequence ID" value="NYZ64000.1"/>
    <property type="molecule type" value="Genomic_DNA"/>
</dbReference>
<dbReference type="RefSeq" id="WP_180546199.1">
    <property type="nucleotide sequence ID" value="NZ_JACCJZ010000020.1"/>
</dbReference>